<feature type="compositionally biased region" description="Polar residues" evidence="1">
    <location>
        <begin position="431"/>
        <end position="444"/>
    </location>
</feature>
<dbReference type="Proteomes" id="UP000053477">
    <property type="component" value="Unassembled WGS sequence"/>
</dbReference>
<organism evidence="4 5">
    <name type="scientific">Schizopora paradoxa</name>
    <dbReference type="NCBI Taxonomy" id="27342"/>
    <lineage>
        <taxon>Eukaryota</taxon>
        <taxon>Fungi</taxon>
        <taxon>Dikarya</taxon>
        <taxon>Basidiomycota</taxon>
        <taxon>Agaricomycotina</taxon>
        <taxon>Agaricomycetes</taxon>
        <taxon>Hymenochaetales</taxon>
        <taxon>Schizoporaceae</taxon>
        <taxon>Schizopora</taxon>
    </lineage>
</organism>
<feature type="signal peptide" evidence="3">
    <location>
        <begin position="1"/>
        <end position="17"/>
    </location>
</feature>
<keyword evidence="5" id="KW-1185">Reference proteome</keyword>
<dbReference type="OrthoDB" id="1921208at2759"/>
<dbReference type="SUPFAM" id="SSF49503">
    <property type="entry name" value="Cupredoxins"/>
    <property type="match status" value="2"/>
</dbReference>
<feature type="transmembrane region" description="Helical" evidence="2">
    <location>
        <begin position="390"/>
        <end position="413"/>
    </location>
</feature>
<evidence type="ECO:0000256" key="1">
    <source>
        <dbReference type="SAM" id="MobiDB-lite"/>
    </source>
</evidence>
<dbReference type="CDD" id="cd00920">
    <property type="entry name" value="Cupredoxin"/>
    <property type="match status" value="1"/>
</dbReference>
<protein>
    <recommendedName>
        <fullName evidence="6">Cupredoxin</fullName>
    </recommendedName>
</protein>
<proteinExistence type="predicted"/>
<evidence type="ECO:0000256" key="3">
    <source>
        <dbReference type="SAM" id="SignalP"/>
    </source>
</evidence>
<evidence type="ECO:0000313" key="4">
    <source>
        <dbReference type="EMBL" id="KLO11227.1"/>
    </source>
</evidence>
<evidence type="ECO:0000313" key="5">
    <source>
        <dbReference type="Proteomes" id="UP000053477"/>
    </source>
</evidence>
<reference evidence="4 5" key="1">
    <citation type="submission" date="2015-04" db="EMBL/GenBank/DDBJ databases">
        <title>Complete genome sequence of Schizopora paradoxa KUC8140, a cosmopolitan wood degrader in East Asia.</title>
        <authorList>
            <consortium name="DOE Joint Genome Institute"/>
            <person name="Min B."/>
            <person name="Park H."/>
            <person name="Jang Y."/>
            <person name="Kim J.-J."/>
            <person name="Kim K.H."/>
            <person name="Pangilinan J."/>
            <person name="Lipzen A."/>
            <person name="Riley R."/>
            <person name="Grigoriev I.V."/>
            <person name="Spatafora J.W."/>
            <person name="Choi I.-G."/>
        </authorList>
    </citation>
    <scope>NUCLEOTIDE SEQUENCE [LARGE SCALE GENOMIC DNA]</scope>
    <source>
        <strain evidence="4 5">KUC8140</strain>
    </source>
</reference>
<gene>
    <name evidence="4" type="ORF">SCHPADRAFT_831445</name>
</gene>
<dbReference type="InterPro" id="IPR008972">
    <property type="entry name" value="Cupredoxin"/>
</dbReference>
<name>A0A0H2RHW9_9AGAM</name>
<dbReference type="PANTHER" id="PTHR34883">
    <property type="entry name" value="SERINE-RICH PROTEIN, PUTATIVE-RELATED-RELATED"/>
    <property type="match status" value="1"/>
</dbReference>
<dbReference type="EMBL" id="KQ086005">
    <property type="protein sequence ID" value="KLO11227.1"/>
    <property type="molecule type" value="Genomic_DNA"/>
</dbReference>
<dbReference type="PANTHER" id="PTHR34883:SF4">
    <property type="entry name" value="CUPREDOXIN"/>
    <property type="match status" value="1"/>
</dbReference>
<evidence type="ECO:0000256" key="2">
    <source>
        <dbReference type="SAM" id="Phobius"/>
    </source>
</evidence>
<feature type="region of interest" description="Disordered" evidence="1">
    <location>
        <begin position="431"/>
        <end position="464"/>
    </location>
</feature>
<dbReference type="STRING" id="27342.A0A0H2RHW9"/>
<dbReference type="AlphaFoldDB" id="A0A0H2RHW9"/>
<feature type="compositionally biased region" description="Basic and acidic residues" evidence="1">
    <location>
        <begin position="445"/>
        <end position="454"/>
    </location>
</feature>
<keyword evidence="2" id="KW-0812">Transmembrane</keyword>
<evidence type="ECO:0008006" key="6">
    <source>
        <dbReference type="Google" id="ProtNLM"/>
    </source>
</evidence>
<accession>A0A0H2RHW9</accession>
<sequence>MFSSLLSLAALATGALAYTTHHVSVGGLKADGTPNLAFYPNNFKADVGDTVIFTFHVKNHTVTQSSFNDPCSKLTDSYGNLIGFDSGFMPVAASDTNFPTFSVTVKDTNPIWGYCKQLNPPSTHCQSGMVFGINAPDYGNNFDAFLYNAKQSTSQDSLLPPTSTVTSTVAEATYTQGYDNWSSGSGYQQPQTHKVIVGGGNPAQFFYSPSNITANVGDTVEFVFMAKNHTVTQASFDEPCRKIADTTYPPVYGFDSGFMPVSPNQTDNFPTFSIKVNDTKPIWAYCRQQAATFSHCGVGMVFSVNADPNSNKSFTDFQNLAVWQNGTGVVQPFGPGVAAPTSSAWAYSSTPSSYGSTGSSKDATVLNAVSGSDSSDDASMLKKLNDLAPAVLGLLGAIIALLLAVLVVGIILLRRSPKGYSEMLPTRNVSPSYSQVPITMPSSKMRTDGSHDYDEPFNAPARYD</sequence>
<dbReference type="InParanoid" id="A0A0H2RHW9"/>
<dbReference type="Gene3D" id="2.60.40.420">
    <property type="entry name" value="Cupredoxins - blue copper proteins"/>
    <property type="match status" value="2"/>
</dbReference>
<keyword evidence="2" id="KW-0472">Membrane</keyword>
<dbReference type="InterPro" id="IPR052953">
    <property type="entry name" value="Ser-rich/MCO-related"/>
</dbReference>
<feature type="chain" id="PRO_5005201503" description="Cupredoxin" evidence="3">
    <location>
        <begin position="18"/>
        <end position="464"/>
    </location>
</feature>
<keyword evidence="2" id="KW-1133">Transmembrane helix</keyword>
<keyword evidence="3" id="KW-0732">Signal</keyword>